<evidence type="ECO:0000313" key="3">
    <source>
        <dbReference type="Proteomes" id="UP001499974"/>
    </source>
</evidence>
<sequence>MDRARLAEFLRTRREALQPEDVGVPRGRRRRTPGLRREEVAALSGISTDYYTRIEQPRGPLPSEQVLGAISRGLHLTLAERDHVFRLAGYAPARTEVRADHVNAGLMRVFDRLQDTPAQIVNTLGETLVQTPLAVALLGDETAYTGLMRSRVYRWFTDPDARRQSPPEDRPAHSRTLVARIAEAAATSGPRSRADAIVAALLTESPEFAALWEEHPVAGPSCEPKRVLNASVGEVVLHGQTLLDPDQSQALVVFTAEPGSESHAKLELLGVLGAQHLSADSLAAV</sequence>
<feature type="domain" description="HTH cro/C1-type" evidence="1">
    <location>
        <begin position="34"/>
        <end position="81"/>
    </location>
</feature>
<proteinExistence type="predicted"/>
<evidence type="ECO:0000313" key="2">
    <source>
        <dbReference type="EMBL" id="GAA4718168.1"/>
    </source>
</evidence>
<dbReference type="Pfam" id="PF13560">
    <property type="entry name" value="HTH_31"/>
    <property type="match status" value="1"/>
</dbReference>
<dbReference type="Proteomes" id="UP001499974">
    <property type="component" value="Unassembled WGS sequence"/>
</dbReference>
<dbReference type="PROSITE" id="PS50943">
    <property type="entry name" value="HTH_CROC1"/>
    <property type="match status" value="1"/>
</dbReference>
<dbReference type="RefSeq" id="WP_345523696.1">
    <property type="nucleotide sequence ID" value="NZ_BAABKM010000004.1"/>
</dbReference>
<dbReference type="EMBL" id="BAABKM010000004">
    <property type="protein sequence ID" value="GAA4718168.1"/>
    <property type="molecule type" value="Genomic_DNA"/>
</dbReference>
<dbReference type="SUPFAM" id="SSF47413">
    <property type="entry name" value="lambda repressor-like DNA-binding domains"/>
    <property type="match status" value="1"/>
</dbReference>
<dbReference type="Gene3D" id="1.10.260.40">
    <property type="entry name" value="lambda repressor-like DNA-binding domains"/>
    <property type="match status" value="1"/>
</dbReference>
<dbReference type="InterPro" id="IPR010982">
    <property type="entry name" value="Lambda_DNA-bd_dom_sf"/>
</dbReference>
<accession>A0ABP8Y0L8</accession>
<name>A0ABP8Y0L8_9ACTN</name>
<comment type="caution">
    <text evidence="2">The sequence shown here is derived from an EMBL/GenBank/DDBJ whole genome shotgun (WGS) entry which is preliminary data.</text>
</comment>
<dbReference type="InterPro" id="IPR041413">
    <property type="entry name" value="MLTR_LBD"/>
</dbReference>
<protein>
    <submittedName>
        <fullName evidence="2">Helix-turn-helix transcriptional regulator</fullName>
    </submittedName>
</protein>
<dbReference type="Gene3D" id="3.30.450.180">
    <property type="match status" value="1"/>
</dbReference>
<dbReference type="InterPro" id="IPR001387">
    <property type="entry name" value="Cro/C1-type_HTH"/>
</dbReference>
<organism evidence="2 3">
    <name type="scientific">Nocardioides conyzicola</name>
    <dbReference type="NCBI Taxonomy" id="1651781"/>
    <lineage>
        <taxon>Bacteria</taxon>
        <taxon>Bacillati</taxon>
        <taxon>Actinomycetota</taxon>
        <taxon>Actinomycetes</taxon>
        <taxon>Propionibacteriales</taxon>
        <taxon>Nocardioidaceae</taxon>
        <taxon>Nocardioides</taxon>
    </lineage>
</organism>
<gene>
    <name evidence="2" type="ORF">GCM10023349_42600</name>
</gene>
<keyword evidence="3" id="KW-1185">Reference proteome</keyword>
<dbReference type="SMART" id="SM00530">
    <property type="entry name" value="HTH_XRE"/>
    <property type="match status" value="1"/>
</dbReference>
<dbReference type="PANTHER" id="PTHR35010:SF2">
    <property type="entry name" value="BLL4672 PROTEIN"/>
    <property type="match status" value="1"/>
</dbReference>
<dbReference type="PANTHER" id="PTHR35010">
    <property type="entry name" value="BLL4672 PROTEIN-RELATED"/>
    <property type="match status" value="1"/>
</dbReference>
<dbReference type="Pfam" id="PF17765">
    <property type="entry name" value="MLTR_LBD"/>
    <property type="match status" value="1"/>
</dbReference>
<evidence type="ECO:0000259" key="1">
    <source>
        <dbReference type="PROSITE" id="PS50943"/>
    </source>
</evidence>
<reference evidence="3" key="1">
    <citation type="journal article" date="2019" name="Int. J. Syst. Evol. Microbiol.">
        <title>The Global Catalogue of Microorganisms (GCM) 10K type strain sequencing project: providing services to taxonomists for standard genome sequencing and annotation.</title>
        <authorList>
            <consortium name="The Broad Institute Genomics Platform"/>
            <consortium name="The Broad Institute Genome Sequencing Center for Infectious Disease"/>
            <person name="Wu L."/>
            <person name="Ma J."/>
        </authorList>
    </citation>
    <scope>NUCLEOTIDE SEQUENCE [LARGE SCALE GENOMIC DNA]</scope>
    <source>
        <strain evidence="3">JCM 18531</strain>
    </source>
</reference>